<feature type="compositionally biased region" description="Basic and acidic residues" evidence="1">
    <location>
        <begin position="13"/>
        <end position="24"/>
    </location>
</feature>
<proteinExistence type="predicted"/>
<evidence type="ECO:0000313" key="2">
    <source>
        <dbReference type="EMBL" id="TKR82983.1"/>
    </source>
</evidence>
<comment type="caution">
    <text evidence="2">The sequence shown here is derived from an EMBL/GenBank/DDBJ whole genome shotgun (WGS) entry which is preliminary data.</text>
</comment>
<dbReference type="AlphaFoldDB" id="A0A4U5NJR0"/>
<dbReference type="Proteomes" id="UP000298663">
    <property type="component" value="Unassembled WGS sequence"/>
</dbReference>
<feature type="region of interest" description="Disordered" evidence="1">
    <location>
        <begin position="1"/>
        <end position="98"/>
    </location>
</feature>
<reference evidence="2 3" key="1">
    <citation type="journal article" date="2015" name="Genome Biol.">
        <title>Comparative genomics of Steinernema reveals deeply conserved gene regulatory networks.</title>
        <authorList>
            <person name="Dillman A.R."/>
            <person name="Macchietto M."/>
            <person name="Porter C.F."/>
            <person name="Rogers A."/>
            <person name="Williams B."/>
            <person name="Antoshechkin I."/>
            <person name="Lee M.M."/>
            <person name="Goodwin Z."/>
            <person name="Lu X."/>
            <person name="Lewis E.E."/>
            <person name="Goodrich-Blair H."/>
            <person name="Stock S.P."/>
            <person name="Adams B.J."/>
            <person name="Sternberg P.W."/>
            <person name="Mortazavi A."/>
        </authorList>
    </citation>
    <scope>NUCLEOTIDE SEQUENCE [LARGE SCALE GENOMIC DNA]</scope>
    <source>
        <strain evidence="2 3">ALL</strain>
    </source>
</reference>
<organism evidence="2 3">
    <name type="scientific">Steinernema carpocapsae</name>
    <name type="common">Entomopathogenic nematode</name>
    <dbReference type="NCBI Taxonomy" id="34508"/>
    <lineage>
        <taxon>Eukaryota</taxon>
        <taxon>Metazoa</taxon>
        <taxon>Ecdysozoa</taxon>
        <taxon>Nematoda</taxon>
        <taxon>Chromadorea</taxon>
        <taxon>Rhabditida</taxon>
        <taxon>Tylenchina</taxon>
        <taxon>Panagrolaimomorpha</taxon>
        <taxon>Strongyloidoidea</taxon>
        <taxon>Steinernematidae</taxon>
        <taxon>Steinernema</taxon>
    </lineage>
</organism>
<sequence>MTLRQECVACKRKAVERSAAERSRSANPRRTIYGSPKTPSASVPVLNSHVARKRTSSTNPSERPHFTSDTIASAQRRREPYQSPMDPSQHTPKKTRPSMLERKFQQGRSYLQAHNVDIAHGSGRFSSPDVCAHVSRSGMTLHQMKCESAAQAALEQENSNITDVSAILRLALHSQAAEDLSPKFRDTPRRYSESDITHAELKHAEGCDGGFSSRNSIVSSYDATEEPSLRNLGLVDEEESTPVPFKQPPRKRFGHLKPIEINSNFLFDPEATPKATDYQQRHDENANDDLSSKENECISVIENGARPRKPEAEQRASQGTILRARLTAQNQYANCIEELSANIRQLSDMKERIFEANQSAKSVGGGGPRSPIEERSSSPDYTIEDFTDEKCQYIIDVCIRSRKFLRDVRKDVLVRRREAAKAAGNKPLKDHLFEEMKKDVNDCKKTTELLQAKLDTLKAAQPSGLERAVFYIDRILDLSGWQLATIELVERRELCPPSGFTKSSPAS</sequence>
<dbReference type="EMBL" id="AZBU02000004">
    <property type="protein sequence ID" value="TKR82983.1"/>
    <property type="molecule type" value="Genomic_DNA"/>
</dbReference>
<accession>A0A4U5NJR0</accession>
<keyword evidence="3" id="KW-1185">Reference proteome</keyword>
<gene>
    <name evidence="2" type="ORF">L596_016647</name>
</gene>
<name>A0A4U5NJR0_STECR</name>
<reference evidence="2 3" key="2">
    <citation type="journal article" date="2019" name="G3 (Bethesda)">
        <title>Hybrid Assembly of the Genome of the Entomopathogenic Nematode Steinernema carpocapsae Identifies the X-Chromosome.</title>
        <authorList>
            <person name="Serra L."/>
            <person name="Macchietto M."/>
            <person name="Macias-Munoz A."/>
            <person name="McGill C.J."/>
            <person name="Rodriguez I.M."/>
            <person name="Rodriguez B."/>
            <person name="Murad R."/>
            <person name="Mortazavi A."/>
        </authorList>
    </citation>
    <scope>NUCLEOTIDE SEQUENCE [LARGE SCALE GENOMIC DNA]</scope>
    <source>
        <strain evidence="2 3">ALL</strain>
    </source>
</reference>
<feature type="compositionally biased region" description="Polar residues" evidence="1">
    <location>
        <begin position="56"/>
        <end position="73"/>
    </location>
</feature>
<protein>
    <submittedName>
        <fullName evidence="2">Uncharacterized protein</fullName>
    </submittedName>
</protein>
<evidence type="ECO:0000256" key="1">
    <source>
        <dbReference type="SAM" id="MobiDB-lite"/>
    </source>
</evidence>
<evidence type="ECO:0000313" key="3">
    <source>
        <dbReference type="Proteomes" id="UP000298663"/>
    </source>
</evidence>
<feature type="region of interest" description="Disordered" evidence="1">
    <location>
        <begin position="358"/>
        <end position="380"/>
    </location>
</feature>